<organism evidence="12 13">
    <name type="scientific">Thalassotalea mangrovi</name>
    <dbReference type="NCBI Taxonomy" id="2572245"/>
    <lineage>
        <taxon>Bacteria</taxon>
        <taxon>Pseudomonadati</taxon>
        <taxon>Pseudomonadota</taxon>
        <taxon>Gammaproteobacteria</taxon>
        <taxon>Alteromonadales</taxon>
        <taxon>Colwelliaceae</taxon>
        <taxon>Thalassotalea</taxon>
    </lineage>
</organism>
<dbReference type="EMBL" id="SWDB01000014">
    <property type="protein sequence ID" value="TKB45772.1"/>
    <property type="molecule type" value="Genomic_DNA"/>
</dbReference>
<keyword evidence="13" id="KW-1185">Reference proteome</keyword>
<feature type="binding site" evidence="10">
    <location>
        <position position="437"/>
    </location>
    <ligand>
        <name>L-glutamate</name>
        <dbReference type="ChEBI" id="CHEBI:29985"/>
    </ligand>
</feature>
<evidence type="ECO:0000256" key="1">
    <source>
        <dbReference type="ARBA" id="ARBA00001049"/>
    </source>
</evidence>
<evidence type="ECO:0000256" key="11">
    <source>
        <dbReference type="RuleBase" id="RU368036"/>
    </source>
</evidence>
<dbReference type="GO" id="GO:0103068">
    <property type="term" value="F:leukotriene C4 gamma-glutamyl transferase activity"/>
    <property type="evidence" value="ECO:0007669"/>
    <property type="project" value="UniProtKB-EC"/>
</dbReference>
<feature type="binding site" evidence="10">
    <location>
        <position position="484"/>
    </location>
    <ligand>
        <name>L-glutamate</name>
        <dbReference type="ChEBI" id="CHEBI:29985"/>
    </ligand>
</feature>
<sequence>MLVCLSVLSGCIHDTSMATQKREEGEPEAATGVTEKQVVESKSFMVTAANPLATQAGFNILKNGGSAVDAAIAVQLVLSLVEPQSSGIGGGAFMLYFDKDKGELRTYDGREIAPASATEDMFLDKQGNAVPWIEAVVGGRSVGVPGLIKMMEMAHQQHGKLPWATLFEQAIKLAEQGFIVSPRLARLVQLEINPGLTKLGAANQYFFPNGKPLQAGMVLKNPEFARVLRTVAELGSDAFYHGWIAKDIAAAVQNSAVSPGGLSEQDMANYQAKQRDPVCAPYRAYELCSMAPPSSGGIAVMQILGQLQQFDLSKLSAEDPQAIHLYTQSARLAFADRNRYLADPDFANVPTSQMLSADYLNMRGALIDSEKDMGKASPGEFKNLTRANDNAYELPSTTHMSIVDKDGNAVSMTATIEMAFGSGVMVNGFLLNNQLTDFSRTPEENGVKIANRVEPLKRPRSSMAPMMVFNGDGSLRLVVGSPGGSRIINYVSQTLIGVLDWNMSIQEAINMPRVTHRNDITTLEKGTNLEMLKPALEAMGHEVSIRDLNSGLHGIEVFGSKLVGGADPRREGIVLGE</sequence>
<dbReference type="UniPathway" id="UPA00204"/>
<name>A0A4U1B6I7_9GAMM</name>
<evidence type="ECO:0000256" key="6">
    <source>
        <dbReference type="ARBA" id="ARBA00023145"/>
    </source>
</evidence>
<comment type="caution">
    <text evidence="12">The sequence shown here is derived from an EMBL/GenBank/DDBJ whole genome shotgun (WGS) entry which is preliminary data.</text>
</comment>
<accession>A0A4U1B6I7</accession>
<gene>
    <name evidence="12" type="primary">ggt</name>
    <name evidence="12" type="ORF">E8M12_07290</name>
</gene>
<evidence type="ECO:0000313" key="12">
    <source>
        <dbReference type="EMBL" id="TKB45772.1"/>
    </source>
</evidence>
<keyword evidence="6 11" id="KW-0865">Zymogen</keyword>
<dbReference type="GO" id="GO:0006751">
    <property type="term" value="P:glutathione catabolic process"/>
    <property type="evidence" value="ECO:0007669"/>
    <property type="project" value="UniProtKB-UniRule"/>
</dbReference>
<evidence type="ECO:0000256" key="5">
    <source>
        <dbReference type="ARBA" id="ARBA00022801"/>
    </source>
</evidence>
<dbReference type="InterPro" id="IPR055262">
    <property type="entry name" value="GGT_CS"/>
</dbReference>
<comment type="subunit">
    <text evidence="11">This enzyme consists of two polypeptide chains, which are synthesized in precursor form from a single polypeptide.</text>
</comment>
<comment type="catalytic activity">
    <reaction evidence="2 11">
        <text>glutathione + H2O = L-cysteinylglycine + L-glutamate</text>
        <dbReference type="Rhea" id="RHEA:28807"/>
        <dbReference type="ChEBI" id="CHEBI:15377"/>
        <dbReference type="ChEBI" id="CHEBI:29985"/>
        <dbReference type="ChEBI" id="CHEBI:57925"/>
        <dbReference type="ChEBI" id="CHEBI:61694"/>
        <dbReference type="EC" id="3.4.19.13"/>
    </reaction>
</comment>
<feature type="binding site" evidence="10">
    <location>
        <begin position="461"/>
        <end position="462"/>
    </location>
    <ligand>
        <name>L-glutamate</name>
        <dbReference type="ChEBI" id="CHEBI:29985"/>
    </ligand>
</feature>
<comment type="catalytic activity">
    <reaction evidence="1 11">
        <text>an S-substituted glutathione + H2O = an S-substituted L-cysteinylglycine + L-glutamate</text>
        <dbReference type="Rhea" id="RHEA:59468"/>
        <dbReference type="ChEBI" id="CHEBI:15377"/>
        <dbReference type="ChEBI" id="CHEBI:29985"/>
        <dbReference type="ChEBI" id="CHEBI:90779"/>
        <dbReference type="ChEBI" id="CHEBI:143103"/>
        <dbReference type="EC" id="3.4.19.13"/>
    </reaction>
</comment>
<dbReference type="GO" id="GO:0006750">
    <property type="term" value="P:glutathione biosynthetic process"/>
    <property type="evidence" value="ECO:0007669"/>
    <property type="project" value="UniProtKB-KW"/>
</dbReference>
<proteinExistence type="inferred from homology"/>
<dbReference type="PRINTS" id="PR01210">
    <property type="entry name" value="GGTRANSPTASE"/>
</dbReference>
<evidence type="ECO:0000256" key="8">
    <source>
        <dbReference type="ARBA" id="ARBA00047417"/>
    </source>
</evidence>
<evidence type="ECO:0000256" key="7">
    <source>
        <dbReference type="ARBA" id="ARBA00023315"/>
    </source>
</evidence>
<dbReference type="Proteomes" id="UP000307999">
    <property type="component" value="Unassembled WGS sequence"/>
</dbReference>
<comment type="pathway">
    <text evidence="11">Sulfur metabolism; glutathione metabolism.</text>
</comment>
<dbReference type="Pfam" id="PF01019">
    <property type="entry name" value="G_glu_transpept"/>
    <property type="match status" value="1"/>
</dbReference>
<dbReference type="InterPro" id="IPR051792">
    <property type="entry name" value="GGT_bact"/>
</dbReference>
<dbReference type="InterPro" id="IPR029055">
    <property type="entry name" value="Ntn_hydrolases_N"/>
</dbReference>
<keyword evidence="5 11" id="KW-0378">Hydrolase</keyword>
<dbReference type="EC" id="2.3.2.2" evidence="11"/>
<dbReference type="Gene3D" id="1.10.246.130">
    <property type="match status" value="1"/>
</dbReference>
<dbReference type="GO" id="GO:0036374">
    <property type="term" value="F:glutathione hydrolase activity"/>
    <property type="evidence" value="ECO:0007669"/>
    <property type="project" value="UniProtKB-UniRule"/>
</dbReference>
<reference evidence="12 13" key="1">
    <citation type="submission" date="2019-04" db="EMBL/GenBank/DDBJ databases">
        <title>Thalassotalea guangxiensis sp. nov., isolated from sediment of the coastal wetland.</title>
        <authorList>
            <person name="Zheng S."/>
            <person name="Zhang D."/>
        </authorList>
    </citation>
    <scope>NUCLEOTIDE SEQUENCE [LARGE SCALE GENOMIC DNA]</scope>
    <source>
        <strain evidence="12 13">ZS-4</strain>
    </source>
</reference>
<keyword evidence="7 11" id="KW-0012">Acyltransferase</keyword>
<dbReference type="RefSeq" id="WP_136735478.1">
    <property type="nucleotide sequence ID" value="NZ_SWDB01000014.1"/>
</dbReference>
<dbReference type="AlphaFoldDB" id="A0A4U1B6I7"/>
<evidence type="ECO:0000256" key="2">
    <source>
        <dbReference type="ARBA" id="ARBA00001089"/>
    </source>
</evidence>
<comment type="PTM">
    <text evidence="11">Cleaved by autocatalysis into a large and a small subunit.</text>
</comment>
<dbReference type="InterPro" id="IPR043137">
    <property type="entry name" value="GGT_ssub_C"/>
</dbReference>
<comment type="catalytic activity">
    <reaction evidence="8 11">
        <text>an N-terminal (5-L-glutamyl)-[peptide] + an alpha-amino acid = 5-L-glutamyl amino acid + an N-terminal L-alpha-aminoacyl-[peptide]</text>
        <dbReference type="Rhea" id="RHEA:23904"/>
        <dbReference type="Rhea" id="RHEA-COMP:9780"/>
        <dbReference type="Rhea" id="RHEA-COMP:9795"/>
        <dbReference type="ChEBI" id="CHEBI:77644"/>
        <dbReference type="ChEBI" id="CHEBI:78597"/>
        <dbReference type="ChEBI" id="CHEBI:78599"/>
        <dbReference type="ChEBI" id="CHEBI:78608"/>
        <dbReference type="EC" id="2.3.2.2"/>
    </reaction>
</comment>
<dbReference type="InterPro" id="IPR000101">
    <property type="entry name" value="GGT_peptidase"/>
</dbReference>
<evidence type="ECO:0000256" key="10">
    <source>
        <dbReference type="PIRSR" id="PIRSR600101-2"/>
    </source>
</evidence>
<dbReference type="NCBIfam" id="TIGR00066">
    <property type="entry name" value="g_glut_trans"/>
    <property type="match status" value="1"/>
</dbReference>
<dbReference type="OrthoDB" id="5297205at2"/>
<dbReference type="PANTHER" id="PTHR43199:SF1">
    <property type="entry name" value="GLUTATHIONE HYDROLASE PROENZYME"/>
    <property type="match status" value="1"/>
</dbReference>
<evidence type="ECO:0000256" key="9">
    <source>
        <dbReference type="PIRSR" id="PIRSR600101-1"/>
    </source>
</evidence>
<comment type="similarity">
    <text evidence="3 11">Belongs to the gamma-glutamyltransferase family.</text>
</comment>
<evidence type="ECO:0000256" key="4">
    <source>
        <dbReference type="ARBA" id="ARBA00022679"/>
    </source>
</evidence>
<dbReference type="SUPFAM" id="SSF56235">
    <property type="entry name" value="N-terminal nucleophile aminohydrolases (Ntn hydrolases)"/>
    <property type="match status" value="1"/>
</dbReference>
<evidence type="ECO:0000313" key="13">
    <source>
        <dbReference type="Proteomes" id="UP000307999"/>
    </source>
</evidence>
<dbReference type="EC" id="3.4.19.13" evidence="11"/>
<dbReference type="PANTHER" id="PTHR43199">
    <property type="entry name" value="GLUTATHIONE HYDROLASE"/>
    <property type="match status" value="1"/>
</dbReference>
<protein>
    <recommendedName>
        <fullName evidence="11">Glutathione hydrolase proenzyme</fullName>
        <ecNumber evidence="11">2.3.2.2</ecNumber>
        <ecNumber evidence="11">3.4.19.13</ecNumber>
    </recommendedName>
    <component>
        <recommendedName>
            <fullName evidence="11">Glutathione hydrolase large chain</fullName>
        </recommendedName>
    </component>
    <component>
        <recommendedName>
            <fullName evidence="11">Glutathione hydrolase small chain</fullName>
        </recommendedName>
    </component>
</protein>
<dbReference type="InterPro" id="IPR043138">
    <property type="entry name" value="GGT_lsub"/>
</dbReference>
<keyword evidence="4 11" id="KW-0808">Transferase</keyword>
<feature type="binding site" evidence="10">
    <location>
        <position position="110"/>
    </location>
    <ligand>
        <name>L-glutamate</name>
        <dbReference type="ChEBI" id="CHEBI:29985"/>
    </ligand>
</feature>
<dbReference type="PROSITE" id="PS00462">
    <property type="entry name" value="G_GLU_TRANSPEPTIDASE"/>
    <property type="match status" value="1"/>
</dbReference>
<evidence type="ECO:0000256" key="3">
    <source>
        <dbReference type="ARBA" id="ARBA00009381"/>
    </source>
</evidence>
<dbReference type="Gene3D" id="3.60.20.40">
    <property type="match status" value="1"/>
</dbReference>
<keyword evidence="11" id="KW-0317">Glutathione biosynthesis</keyword>
<feature type="active site" description="Nucleophile" evidence="9">
    <location>
        <position position="397"/>
    </location>
</feature>